<keyword evidence="5" id="KW-0325">Glycoprotein</keyword>
<dbReference type="Pfam" id="PF01437">
    <property type="entry name" value="PSI"/>
    <property type="match status" value="1"/>
</dbReference>
<keyword evidence="8" id="KW-1133">Transmembrane helix</keyword>
<dbReference type="SUPFAM" id="SSF101912">
    <property type="entry name" value="Sema domain"/>
    <property type="match status" value="1"/>
</dbReference>
<proteinExistence type="predicted"/>
<feature type="transmembrane region" description="Helical" evidence="8">
    <location>
        <begin position="665"/>
        <end position="688"/>
    </location>
</feature>
<evidence type="ECO:0000256" key="4">
    <source>
        <dbReference type="ARBA" id="ARBA00023157"/>
    </source>
</evidence>
<dbReference type="AlphaFoldDB" id="A0A226EPU1"/>
<gene>
    <name evidence="10" type="ORF">Fcan01_05390</name>
</gene>
<reference evidence="10 11" key="1">
    <citation type="submission" date="2015-12" db="EMBL/GenBank/DDBJ databases">
        <title>The genome of Folsomia candida.</title>
        <authorList>
            <person name="Faddeeva A."/>
            <person name="Derks M.F."/>
            <person name="Anvar Y."/>
            <person name="Smit S."/>
            <person name="Van Straalen N."/>
            <person name="Roelofs D."/>
        </authorList>
    </citation>
    <scope>NUCLEOTIDE SEQUENCE [LARGE SCALE GENOMIC DNA]</scope>
    <source>
        <strain evidence="10 11">VU population</strain>
        <tissue evidence="10">Whole body</tissue>
    </source>
</reference>
<evidence type="ECO:0000256" key="5">
    <source>
        <dbReference type="ARBA" id="ARBA00023180"/>
    </source>
</evidence>
<dbReference type="PROSITE" id="PS51004">
    <property type="entry name" value="SEMA"/>
    <property type="match status" value="1"/>
</dbReference>
<dbReference type="GO" id="GO:0071526">
    <property type="term" value="P:semaphorin-plexin signaling pathway"/>
    <property type="evidence" value="ECO:0007669"/>
    <property type="project" value="TreeGrafter"/>
</dbReference>
<dbReference type="Gene3D" id="2.130.10.10">
    <property type="entry name" value="YVTN repeat-like/Quinoprotein amine dehydrogenase"/>
    <property type="match status" value="1"/>
</dbReference>
<feature type="region of interest" description="Disordered" evidence="7">
    <location>
        <begin position="362"/>
        <end position="386"/>
    </location>
</feature>
<dbReference type="EMBL" id="LNIX01000002">
    <property type="protein sequence ID" value="OXA59509.1"/>
    <property type="molecule type" value="Genomic_DNA"/>
</dbReference>
<dbReference type="InterPro" id="IPR016201">
    <property type="entry name" value="PSI"/>
</dbReference>
<keyword evidence="8" id="KW-0812">Transmembrane</keyword>
<accession>A0A226EPU1</accession>
<dbReference type="SMART" id="SM00630">
    <property type="entry name" value="Sema"/>
    <property type="match status" value="1"/>
</dbReference>
<protein>
    <submittedName>
        <fullName evidence="10">Semaphorin-1A</fullName>
    </submittedName>
</protein>
<evidence type="ECO:0000256" key="2">
    <source>
        <dbReference type="ARBA" id="ARBA00022902"/>
    </source>
</evidence>
<dbReference type="GO" id="GO:0045499">
    <property type="term" value="F:chemorepellent activity"/>
    <property type="evidence" value="ECO:0007669"/>
    <property type="project" value="TreeGrafter"/>
</dbReference>
<feature type="domain" description="Sema" evidence="9">
    <location>
        <begin position="14"/>
        <end position="505"/>
    </location>
</feature>
<keyword evidence="11" id="KW-1185">Reference proteome</keyword>
<dbReference type="Gene3D" id="3.30.1680.10">
    <property type="entry name" value="ligand-binding face of the semaphorins, domain 2"/>
    <property type="match status" value="1"/>
</dbReference>
<dbReference type="GO" id="GO:0005886">
    <property type="term" value="C:plasma membrane"/>
    <property type="evidence" value="ECO:0007669"/>
    <property type="project" value="TreeGrafter"/>
</dbReference>
<evidence type="ECO:0000313" key="11">
    <source>
        <dbReference type="Proteomes" id="UP000198287"/>
    </source>
</evidence>
<dbReference type="SMART" id="SM00423">
    <property type="entry name" value="PSI"/>
    <property type="match status" value="1"/>
</dbReference>
<dbReference type="OrthoDB" id="9988752at2759"/>
<evidence type="ECO:0000256" key="8">
    <source>
        <dbReference type="SAM" id="Phobius"/>
    </source>
</evidence>
<evidence type="ECO:0000256" key="3">
    <source>
        <dbReference type="ARBA" id="ARBA00023136"/>
    </source>
</evidence>
<comment type="caution">
    <text evidence="10">The sequence shown here is derived from an EMBL/GenBank/DDBJ whole genome shotgun (WGS) entry which is preliminary data.</text>
</comment>
<dbReference type="Proteomes" id="UP000198287">
    <property type="component" value="Unassembled WGS sequence"/>
</dbReference>
<dbReference type="GO" id="GO:0030335">
    <property type="term" value="P:positive regulation of cell migration"/>
    <property type="evidence" value="ECO:0007669"/>
    <property type="project" value="TreeGrafter"/>
</dbReference>
<dbReference type="Pfam" id="PF01403">
    <property type="entry name" value="Sema"/>
    <property type="match status" value="1"/>
</dbReference>
<keyword evidence="3 8" id="KW-0472">Membrane</keyword>
<dbReference type="InterPro" id="IPR002165">
    <property type="entry name" value="Plexin_repeat"/>
</dbReference>
<comment type="caution">
    <text evidence="6">Lacks conserved residue(s) required for the propagation of feature annotation.</text>
</comment>
<dbReference type="STRING" id="158441.A0A226EPU1"/>
<name>A0A226EPU1_FOLCA</name>
<comment type="subcellular location">
    <subcellularLocation>
        <location evidence="1">Membrane</location>
    </subcellularLocation>
</comment>
<keyword evidence="2" id="KW-0524">Neurogenesis</keyword>
<evidence type="ECO:0000313" key="10">
    <source>
        <dbReference type="EMBL" id="OXA59509.1"/>
    </source>
</evidence>
<sequence length="751" mass="83414">MFAGGDSNFIRSGQEMLKNDEEERANELDKLGSFEGHPEDHLTLLRLTRESVVVGARDALYNFSNNDLTQYSMLNWTSQHAFVETCQIKGQDESKCHNFIRVFHGPVFNSHYIDGNHQPKALAFSSAAIGSSSSSNSGLREVNEGQYLVCGTNAFKPTCRWYSPNLETYSKEFPGVGYSPFDPTHPSTSVLHHDSVYTATVADFGGTDALIYKQPLRTEQYFDVHLNSPAFVSSLSFGDLALFFFREAAVEHGNCGKAVFSRVARICRHDNGSRKHDRFTTFLKARLNCSIPGEYPFYFDHIQGTTDIFMNNERREEMLYAVFTTPPNSIGVSAVCSFYMRDILKAFDGPFKGHTSLNSNWLPVPDNEVPSPRPGKCSNDPNSQPDSASVAFLKGHPLMDESVQGTPLLTFTSSNKFTSIDVDHSPDVAPYHIIYIGTESGKVLKAVVNASDSARLIDLNTFSEDFSVISQSWNMFPNQKIKSVRLLDPYRLLVLTESEMTVIRVDNCGKFSNCKQCLEIRDPHCGWDKLSSQCVAKNPSISDKDRDENLIQDISGGSIHLCPAEDIARNEIVADANHLKSIIEEELNSKADGECCTCTTTSTTESSRSKGRNENEILEIVIRPQPNQSFFNNENDVSRIPNANMDQELDFTTSYVRGDVTSQSIALATVSSAVLALLVGFTLGFLVCKLIANHQSKTPTSTNAQLAATLNESQRLTSKPIDFVVNVPKNPLKNNLNTTDTLEKTVKKIYL</sequence>
<dbReference type="PANTHER" id="PTHR11036">
    <property type="entry name" value="SEMAPHORIN"/>
    <property type="match status" value="1"/>
</dbReference>
<evidence type="ECO:0000256" key="6">
    <source>
        <dbReference type="PROSITE-ProRule" id="PRU00352"/>
    </source>
</evidence>
<dbReference type="InterPro" id="IPR027231">
    <property type="entry name" value="Semaphorin"/>
</dbReference>
<evidence type="ECO:0000256" key="7">
    <source>
        <dbReference type="SAM" id="MobiDB-lite"/>
    </source>
</evidence>
<dbReference type="InterPro" id="IPR015943">
    <property type="entry name" value="WD40/YVTN_repeat-like_dom_sf"/>
</dbReference>
<dbReference type="InterPro" id="IPR036352">
    <property type="entry name" value="Semap_dom_sf"/>
</dbReference>
<dbReference type="SUPFAM" id="SSF103575">
    <property type="entry name" value="Plexin repeat"/>
    <property type="match status" value="1"/>
</dbReference>
<dbReference type="GO" id="GO:0007411">
    <property type="term" value="P:axon guidance"/>
    <property type="evidence" value="ECO:0007669"/>
    <property type="project" value="TreeGrafter"/>
</dbReference>
<organism evidence="10 11">
    <name type="scientific">Folsomia candida</name>
    <name type="common">Springtail</name>
    <dbReference type="NCBI Taxonomy" id="158441"/>
    <lineage>
        <taxon>Eukaryota</taxon>
        <taxon>Metazoa</taxon>
        <taxon>Ecdysozoa</taxon>
        <taxon>Arthropoda</taxon>
        <taxon>Hexapoda</taxon>
        <taxon>Collembola</taxon>
        <taxon>Entomobryomorpha</taxon>
        <taxon>Isotomoidea</taxon>
        <taxon>Isotomidae</taxon>
        <taxon>Proisotominae</taxon>
        <taxon>Folsomia</taxon>
    </lineage>
</organism>
<evidence type="ECO:0000259" key="9">
    <source>
        <dbReference type="PROSITE" id="PS51004"/>
    </source>
</evidence>
<dbReference type="OMA" id="NCSIPGH"/>
<evidence type="ECO:0000256" key="1">
    <source>
        <dbReference type="ARBA" id="ARBA00004370"/>
    </source>
</evidence>
<dbReference type="InterPro" id="IPR001627">
    <property type="entry name" value="Semap_dom"/>
</dbReference>
<keyword evidence="4" id="KW-1015">Disulfide bond</keyword>
<dbReference type="PANTHER" id="PTHR11036:SF127">
    <property type="entry name" value="SEMAPHORIN-1A"/>
    <property type="match status" value="1"/>
</dbReference>
<dbReference type="GO" id="GO:0030215">
    <property type="term" value="F:semaphorin receptor binding"/>
    <property type="evidence" value="ECO:0007669"/>
    <property type="project" value="InterPro"/>
</dbReference>